<organism evidence="10 11">
    <name type="scientific">Coprobacillus cateniformis</name>
    <dbReference type="NCBI Taxonomy" id="100884"/>
    <lineage>
        <taxon>Bacteria</taxon>
        <taxon>Bacillati</taxon>
        <taxon>Bacillota</taxon>
        <taxon>Erysipelotrichia</taxon>
        <taxon>Erysipelotrichales</taxon>
        <taxon>Coprobacillaceae</taxon>
        <taxon>Coprobacillus</taxon>
    </lineage>
</organism>
<dbReference type="EMBL" id="ADKX01000034">
    <property type="protein sequence ID" value="EFW04667.1"/>
    <property type="molecule type" value="Genomic_DNA"/>
</dbReference>
<comment type="catalytic activity">
    <reaction evidence="6 7">
        <text>carbamoyl phosphate + L-ornithine = L-citrulline + phosphate + H(+)</text>
        <dbReference type="Rhea" id="RHEA:19513"/>
        <dbReference type="ChEBI" id="CHEBI:15378"/>
        <dbReference type="ChEBI" id="CHEBI:43474"/>
        <dbReference type="ChEBI" id="CHEBI:46911"/>
        <dbReference type="ChEBI" id="CHEBI:57743"/>
        <dbReference type="ChEBI" id="CHEBI:58228"/>
        <dbReference type="EC" id="2.1.3.3"/>
    </reaction>
</comment>
<dbReference type="FunFam" id="3.40.50.1370:FF:000008">
    <property type="entry name" value="Ornithine carbamoyltransferase"/>
    <property type="match status" value="1"/>
</dbReference>
<feature type="binding site" evidence="7">
    <location>
        <position position="81"/>
    </location>
    <ligand>
        <name>carbamoyl phosphate</name>
        <dbReference type="ChEBI" id="CHEBI:58228"/>
    </ligand>
</feature>
<feature type="binding site" evidence="7">
    <location>
        <begin position="56"/>
        <end position="59"/>
    </location>
    <ligand>
        <name>carbamoyl phosphate</name>
        <dbReference type="ChEBI" id="CHEBI:58228"/>
    </ligand>
</feature>
<feature type="binding site" evidence="7">
    <location>
        <position position="229"/>
    </location>
    <ligand>
        <name>L-ornithine</name>
        <dbReference type="ChEBI" id="CHEBI:46911"/>
    </ligand>
</feature>
<reference evidence="10 11" key="1">
    <citation type="submission" date="2010-12" db="EMBL/GenBank/DDBJ databases">
        <title>The Genome Sequence of Coprobacillus sp. strain 29_1.</title>
        <authorList>
            <consortium name="The Broad Institute Genome Sequencing Platform"/>
            <person name="Earl A."/>
            <person name="Ward D."/>
            <person name="Feldgarden M."/>
            <person name="Gevers D."/>
            <person name="Daigneault M."/>
            <person name="Sibley C.D."/>
            <person name="White A."/>
            <person name="Strauss J."/>
            <person name="Allen-Vercoe E."/>
            <person name="Young S.K."/>
            <person name="Zeng Q."/>
            <person name="Gargeya S."/>
            <person name="Fitzgerald M."/>
            <person name="Haas B."/>
            <person name="Abouelleil A."/>
            <person name="Alvarado L."/>
            <person name="Arachchi H.M."/>
            <person name="Berlin A."/>
            <person name="Brown A."/>
            <person name="Chapman S.B."/>
            <person name="Chen Z."/>
            <person name="Dunbar C."/>
            <person name="Freedman E."/>
            <person name="Gearin G."/>
            <person name="Gellesch M."/>
            <person name="Goldberg J."/>
            <person name="Griggs A."/>
            <person name="Gujja S."/>
            <person name="Heilman E."/>
            <person name="Heiman D."/>
            <person name="Howarth C."/>
            <person name="Larson L."/>
            <person name="Lui A."/>
            <person name="MacDonald P.J.P."/>
            <person name="Mehta T."/>
            <person name="Montmayeur A."/>
            <person name="Murphy C."/>
            <person name="Neiman D."/>
            <person name="Pearson M."/>
            <person name="Priest M."/>
            <person name="Roberts A."/>
            <person name="Saif S."/>
            <person name="Shea T."/>
            <person name="Shenoy N."/>
            <person name="Sisk P."/>
            <person name="Stolte C."/>
            <person name="Sykes S."/>
            <person name="White J."/>
            <person name="Yandava C."/>
            <person name="Nusbaum C."/>
            <person name="Birren B."/>
        </authorList>
    </citation>
    <scope>NUCLEOTIDE SEQUENCE [LARGE SCALE GENOMIC DNA]</scope>
    <source>
        <strain evidence="10 11">29_1</strain>
    </source>
</reference>
<comment type="subcellular location">
    <subcellularLocation>
        <location evidence="1 7">Cytoplasm</location>
    </subcellularLocation>
</comment>
<comment type="caution">
    <text evidence="10">The sequence shown here is derived from an EMBL/GenBank/DDBJ whole genome shotgun (WGS) entry which is preliminary data.</text>
</comment>
<dbReference type="OrthoDB" id="9802587at2"/>
<evidence type="ECO:0000259" key="8">
    <source>
        <dbReference type="Pfam" id="PF00185"/>
    </source>
</evidence>
<evidence type="ECO:0000256" key="6">
    <source>
        <dbReference type="ARBA" id="ARBA00048772"/>
    </source>
</evidence>
<keyword evidence="4 7" id="KW-0963">Cytoplasm</keyword>
<dbReference type="AlphaFoldDB" id="E7GBD2"/>
<comment type="similarity">
    <text evidence="2 7">Belongs to the aspartate/ornithine carbamoyltransferase superfamily. OTCase family.</text>
</comment>
<dbReference type="Gene3D" id="3.40.50.1370">
    <property type="entry name" value="Aspartate/ornithine carbamoyltransferase"/>
    <property type="match status" value="2"/>
</dbReference>
<feature type="domain" description="Aspartate/ornithine carbamoyltransferase carbamoyl-P binding" evidence="9">
    <location>
        <begin position="7"/>
        <end position="145"/>
    </location>
</feature>
<dbReference type="GO" id="GO:0016597">
    <property type="term" value="F:amino acid binding"/>
    <property type="evidence" value="ECO:0007669"/>
    <property type="project" value="InterPro"/>
</dbReference>
<feature type="domain" description="Aspartate/ornithine carbamoyltransferase Asp/Orn-binding" evidence="8">
    <location>
        <begin position="153"/>
        <end position="325"/>
    </location>
</feature>
<protein>
    <recommendedName>
        <fullName evidence="3 7">Ornithine carbamoyltransferase</fullName>
        <shortName evidence="7">OTCase</shortName>
        <ecNumber evidence="3 7">2.1.3.3</ecNumber>
    </recommendedName>
</protein>
<evidence type="ECO:0000256" key="1">
    <source>
        <dbReference type="ARBA" id="ARBA00004496"/>
    </source>
</evidence>
<dbReference type="PANTHER" id="PTHR45753">
    <property type="entry name" value="ORNITHINE CARBAMOYLTRANSFERASE, MITOCHONDRIAL"/>
    <property type="match status" value="1"/>
</dbReference>
<dbReference type="HOGENOM" id="CLU_043846_3_1_9"/>
<evidence type="ECO:0000259" key="9">
    <source>
        <dbReference type="Pfam" id="PF02729"/>
    </source>
</evidence>
<evidence type="ECO:0000256" key="4">
    <source>
        <dbReference type="ARBA" id="ARBA00022490"/>
    </source>
</evidence>
<dbReference type="InterPro" id="IPR006132">
    <property type="entry name" value="Asp/Orn_carbamoyltranf_P-bd"/>
</dbReference>
<dbReference type="GO" id="GO:0005737">
    <property type="term" value="C:cytoplasm"/>
    <property type="evidence" value="ECO:0007669"/>
    <property type="project" value="UniProtKB-SubCell"/>
</dbReference>
<evidence type="ECO:0000256" key="5">
    <source>
        <dbReference type="ARBA" id="ARBA00022679"/>
    </source>
</evidence>
<dbReference type="GeneID" id="78230012"/>
<dbReference type="RefSeq" id="WP_008789173.1">
    <property type="nucleotide sequence ID" value="NZ_AKCB01000001.1"/>
</dbReference>
<evidence type="ECO:0000256" key="2">
    <source>
        <dbReference type="ARBA" id="ARBA00007805"/>
    </source>
</evidence>
<dbReference type="eggNOG" id="COG0078">
    <property type="taxonomic scope" value="Bacteria"/>
</dbReference>
<keyword evidence="5 7" id="KW-0808">Transferase</keyword>
<dbReference type="NCBIfam" id="NF001986">
    <property type="entry name" value="PRK00779.1"/>
    <property type="match status" value="1"/>
</dbReference>
<dbReference type="GO" id="GO:0004585">
    <property type="term" value="F:ornithine carbamoyltransferase activity"/>
    <property type="evidence" value="ECO:0007669"/>
    <property type="project" value="UniProtKB-UniRule"/>
</dbReference>
<dbReference type="GO" id="GO:0019240">
    <property type="term" value="P:citrulline biosynthetic process"/>
    <property type="evidence" value="ECO:0007669"/>
    <property type="project" value="TreeGrafter"/>
</dbReference>
<keyword evidence="11" id="KW-1185">Reference proteome</keyword>
<sequence length="333" mass="37791">MVNLKQRSFLTLKDYSQEEIRYLLDLAHKLKKSKKEGRIGKTLEGKNIVLLFEKTSTRTRCAFEVAALDEGAHVTFLSNSQMGKKESIEDTAKVLGRMYDGIEFRGFQQKTVEDLMKYSGVPVWNGLTDVDHPTQTLADFLTIEEHLSKPLNEVKFVFTGDIRNNVCYGLMYGAAKMGMHFVCLGPKSLDINPEVLQYCQTEAEKSGGKLEVLDNVEEAVQDADVIYTDIWVSMGEDEALYKPRVEMLSPYKVTSEMMQKTGKDSTIFMHCLPSFHDFETEVAKAKYEQGIDIREVEDEVFRSSQSVVFDEAENRMHTIKAVMVATIGENLDL</sequence>
<evidence type="ECO:0000256" key="3">
    <source>
        <dbReference type="ARBA" id="ARBA00013007"/>
    </source>
</evidence>
<dbReference type="InterPro" id="IPR006131">
    <property type="entry name" value="Asp_carbamoyltransf_Asp/Orn-bd"/>
</dbReference>
<dbReference type="Pfam" id="PF02729">
    <property type="entry name" value="OTCace_N"/>
    <property type="match status" value="1"/>
</dbReference>
<feature type="binding site" evidence="7">
    <location>
        <position position="315"/>
    </location>
    <ligand>
        <name>carbamoyl phosphate</name>
        <dbReference type="ChEBI" id="CHEBI:58228"/>
    </ligand>
</feature>
<feature type="binding site" evidence="7">
    <location>
        <position position="165"/>
    </location>
    <ligand>
        <name>L-ornithine</name>
        <dbReference type="ChEBI" id="CHEBI:46911"/>
    </ligand>
</feature>
<dbReference type="PANTHER" id="PTHR45753:SF1">
    <property type="entry name" value="ORNITHINE CARBAMOYLTRANSFERASE, CATABOLIC"/>
    <property type="match status" value="1"/>
</dbReference>
<dbReference type="PRINTS" id="PR00102">
    <property type="entry name" value="OTCASE"/>
</dbReference>
<feature type="binding site" evidence="7">
    <location>
        <begin position="132"/>
        <end position="135"/>
    </location>
    <ligand>
        <name>carbamoyl phosphate</name>
        <dbReference type="ChEBI" id="CHEBI:58228"/>
    </ligand>
</feature>
<proteinExistence type="inferred from homology"/>
<dbReference type="NCBIfam" id="TIGR00658">
    <property type="entry name" value="orni_carb_tr"/>
    <property type="match status" value="1"/>
</dbReference>
<dbReference type="NCBIfam" id="NF003286">
    <property type="entry name" value="PRK04284.1"/>
    <property type="match status" value="1"/>
</dbReference>
<evidence type="ECO:0000313" key="10">
    <source>
        <dbReference type="EMBL" id="EFW04667.1"/>
    </source>
</evidence>
<dbReference type="InterPro" id="IPR002292">
    <property type="entry name" value="Orn/put_carbamltrans"/>
</dbReference>
<accession>E7GBD2</accession>
<feature type="binding site" evidence="7">
    <location>
        <begin position="233"/>
        <end position="234"/>
    </location>
    <ligand>
        <name>L-ornithine</name>
        <dbReference type="ChEBI" id="CHEBI:46911"/>
    </ligand>
</feature>
<dbReference type="HAMAP" id="MF_01109">
    <property type="entry name" value="OTCase"/>
    <property type="match status" value="1"/>
</dbReference>
<dbReference type="InterPro" id="IPR006130">
    <property type="entry name" value="Asp/Orn_carbamoylTrfase"/>
</dbReference>
<gene>
    <name evidence="10" type="ORF">HMPREF9488_02073</name>
</gene>
<dbReference type="Proteomes" id="UP000003157">
    <property type="component" value="Unassembled WGS sequence"/>
</dbReference>
<dbReference type="InterPro" id="IPR024904">
    <property type="entry name" value="OTCase_ArgI"/>
</dbReference>
<dbReference type="STRING" id="100884.GCA_000269565_02175"/>
<dbReference type="GO" id="GO:0042450">
    <property type="term" value="P:L-arginine biosynthetic process via ornithine"/>
    <property type="evidence" value="ECO:0007669"/>
    <property type="project" value="UniProtKB-UniRule"/>
</dbReference>
<dbReference type="PROSITE" id="PS00097">
    <property type="entry name" value="CARBAMOYLTRANSFERASE"/>
    <property type="match status" value="1"/>
</dbReference>
<dbReference type="Pfam" id="PF00185">
    <property type="entry name" value="OTCace"/>
    <property type="match status" value="1"/>
</dbReference>
<dbReference type="PRINTS" id="PR00100">
    <property type="entry name" value="AOTCASE"/>
</dbReference>
<evidence type="ECO:0000256" key="7">
    <source>
        <dbReference type="HAMAP-Rule" id="MF_01109"/>
    </source>
</evidence>
<dbReference type="SUPFAM" id="SSF53671">
    <property type="entry name" value="Aspartate/ornithine carbamoyltransferase"/>
    <property type="match status" value="1"/>
</dbReference>
<evidence type="ECO:0000313" key="11">
    <source>
        <dbReference type="Proteomes" id="UP000003157"/>
    </source>
</evidence>
<dbReference type="EC" id="2.1.3.3" evidence="3 7"/>
<name>E7GBD2_9FIRM</name>
<dbReference type="InterPro" id="IPR036901">
    <property type="entry name" value="Asp/Orn_carbamoylTrfase_sf"/>
</dbReference>
<feature type="binding site" evidence="7">
    <location>
        <position position="105"/>
    </location>
    <ligand>
        <name>carbamoyl phosphate</name>
        <dbReference type="ChEBI" id="CHEBI:58228"/>
    </ligand>
</feature>
<feature type="binding site" evidence="7">
    <location>
        <begin position="271"/>
        <end position="272"/>
    </location>
    <ligand>
        <name>carbamoyl phosphate</name>
        <dbReference type="ChEBI" id="CHEBI:58228"/>
    </ligand>
</feature>